<name>A0A1D1YSF5_9ARAE</name>
<keyword evidence="6 18" id="KW-0812">Transmembrane</keyword>
<dbReference type="FunFam" id="3.80.10.10:FF:000041">
    <property type="entry name" value="LRR receptor-like serine/threonine-protein kinase ERECTA"/>
    <property type="match status" value="1"/>
</dbReference>
<evidence type="ECO:0000256" key="9">
    <source>
        <dbReference type="ARBA" id="ARBA00022741"/>
    </source>
</evidence>
<dbReference type="FunFam" id="1.10.510.10:FF:000388">
    <property type="entry name" value="Leucine-rich repeat receptor-like tyrosine-protein kinase PXC3"/>
    <property type="match status" value="1"/>
</dbReference>
<evidence type="ECO:0000256" key="19">
    <source>
        <dbReference type="SAM" id="SignalP"/>
    </source>
</evidence>
<feature type="chain" id="PRO_5008900463" description="non-specific serine/threonine protein kinase" evidence="19">
    <location>
        <begin position="27"/>
        <end position="948"/>
    </location>
</feature>
<evidence type="ECO:0000259" key="20">
    <source>
        <dbReference type="PROSITE" id="PS50011"/>
    </source>
</evidence>
<keyword evidence="13 18" id="KW-0472">Membrane</keyword>
<dbReference type="InterPro" id="IPR032675">
    <property type="entry name" value="LRR_dom_sf"/>
</dbReference>
<dbReference type="Pfam" id="PF00560">
    <property type="entry name" value="LRR_1"/>
    <property type="match status" value="1"/>
</dbReference>
<organism evidence="21">
    <name type="scientific">Anthurium amnicola</name>
    <dbReference type="NCBI Taxonomy" id="1678845"/>
    <lineage>
        <taxon>Eukaryota</taxon>
        <taxon>Viridiplantae</taxon>
        <taxon>Streptophyta</taxon>
        <taxon>Embryophyta</taxon>
        <taxon>Tracheophyta</taxon>
        <taxon>Spermatophyta</taxon>
        <taxon>Magnoliopsida</taxon>
        <taxon>Liliopsida</taxon>
        <taxon>Araceae</taxon>
        <taxon>Pothoideae</taxon>
        <taxon>Potheae</taxon>
        <taxon>Anthurium</taxon>
    </lineage>
</organism>
<keyword evidence="4" id="KW-0433">Leucine-rich repeat</keyword>
<dbReference type="PRINTS" id="PR00019">
    <property type="entry name" value="LEURICHRPT"/>
</dbReference>
<keyword evidence="7 19" id="KW-0732">Signal</keyword>
<dbReference type="Pfam" id="PF13855">
    <property type="entry name" value="LRR_8"/>
    <property type="match status" value="1"/>
</dbReference>
<evidence type="ECO:0000256" key="11">
    <source>
        <dbReference type="ARBA" id="ARBA00022840"/>
    </source>
</evidence>
<comment type="subcellular location">
    <subcellularLocation>
        <location evidence="1">Membrane</location>
        <topology evidence="1">Single-pass type I membrane protein</topology>
    </subcellularLocation>
</comment>
<evidence type="ECO:0000256" key="15">
    <source>
        <dbReference type="ARBA" id="ARBA00023180"/>
    </source>
</evidence>
<keyword evidence="5" id="KW-0808">Transferase</keyword>
<dbReference type="PROSITE" id="PS51450">
    <property type="entry name" value="LRR"/>
    <property type="match status" value="1"/>
</dbReference>
<dbReference type="AlphaFoldDB" id="A0A1D1YSF5"/>
<dbReference type="Gene3D" id="3.80.10.10">
    <property type="entry name" value="Ribonuclease Inhibitor"/>
    <property type="match status" value="3"/>
</dbReference>
<dbReference type="GO" id="GO:0005524">
    <property type="term" value="F:ATP binding"/>
    <property type="evidence" value="ECO:0007669"/>
    <property type="project" value="UniProtKB-KW"/>
</dbReference>
<dbReference type="FunFam" id="3.30.200.20:FF:000454">
    <property type="entry name" value="Leucine-rich repeat receptor-like tyrosine-protein kinase PXC3"/>
    <property type="match status" value="1"/>
</dbReference>
<dbReference type="SUPFAM" id="SSF52047">
    <property type="entry name" value="RNI-like"/>
    <property type="match status" value="1"/>
</dbReference>
<dbReference type="PANTHER" id="PTHR48053">
    <property type="entry name" value="LEUCINE RICH REPEAT FAMILY PROTEIN, EXPRESSED"/>
    <property type="match status" value="1"/>
</dbReference>
<comment type="catalytic activity">
    <reaction evidence="17">
        <text>L-seryl-[protein] + ATP = O-phospho-L-seryl-[protein] + ADP + H(+)</text>
        <dbReference type="Rhea" id="RHEA:17989"/>
        <dbReference type="Rhea" id="RHEA-COMP:9863"/>
        <dbReference type="Rhea" id="RHEA-COMP:11604"/>
        <dbReference type="ChEBI" id="CHEBI:15378"/>
        <dbReference type="ChEBI" id="CHEBI:29999"/>
        <dbReference type="ChEBI" id="CHEBI:30616"/>
        <dbReference type="ChEBI" id="CHEBI:83421"/>
        <dbReference type="ChEBI" id="CHEBI:456216"/>
        <dbReference type="EC" id="2.7.11.1"/>
    </reaction>
</comment>
<dbReference type="InterPro" id="IPR011009">
    <property type="entry name" value="Kinase-like_dom_sf"/>
</dbReference>
<dbReference type="SMART" id="SM00369">
    <property type="entry name" value="LRR_TYP"/>
    <property type="match status" value="11"/>
</dbReference>
<evidence type="ECO:0000256" key="5">
    <source>
        <dbReference type="ARBA" id="ARBA00022679"/>
    </source>
</evidence>
<keyword evidence="8" id="KW-0677">Repeat</keyword>
<proteinExistence type="predicted"/>
<dbReference type="Gene3D" id="3.30.200.20">
    <property type="entry name" value="Phosphorylase Kinase, domain 1"/>
    <property type="match status" value="1"/>
</dbReference>
<dbReference type="SMART" id="SM00365">
    <property type="entry name" value="LRR_SD22"/>
    <property type="match status" value="5"/>
</dbReference>
<accession>A0A1D1YSF5</accession>
<comment type="catalytic activity">
    <reaction evidence="16">
        <text>L-threonyl-[protein] + ATP = O-phospho-L-threonyl-[protein] + ADP + H(+)</text>
        <dbReference type="Rhea" id="RHEA:46608"/>
        <dbReference type="Rhea" id="RHEA-COMP:11060"/>
        <dbReference type="Rhea" id="RHEA-COMP:11605"/>
        <dbReference type="ChEBI" id="CHEBI:15378"/>
        <dbReference type="ChEBI" id="CHEBI:30013"/>
        <dbReference type="ChEBI" id="CHEBI:30616"/>
        <dbReference type="ChEBI" id="CHEBI:61977"/>
        <dbReference type="ChEBI" id="CHEBI:456216"/>
        <dbReference type="EC" id="2.7.11.1"/>
    </reaction>
</comment>
<evidence type="ECO:0000313" key="21">
    <source>
        <dbReference type="EMBL" id="JAT57534.1"/>
    </source>
</evidence>
<evidence type="ECO:0000256" key="16">
    <source>
        <dbReference type="ARBA" id="ARBA00047899"/>
    </source>
</evidence>
<dbReference type="SUPFAM" id="SSF52058">
    <property type="entry name" value="L domain-like"/>
    <property type="match status" value="1"/>
</dbReference>
<dbReference type="InterPro" id="IPR013210">
    <property type="entry name" value="LRR_N_plant-typ"/>
</dbReference>
<dbReference type="Pfam" id="PF08263">
    <property type="entry name" value="LRRNT_2"/>
    <property type="match status" value="1"/>
</dbReference>
<dbReference type="InterPro" id="IPR051716">
    <property type="entry name" value="Plant_RL_S/T_kinase"/>
</dbReference>
<reference evidence="21" key="1">
    <citation type="submission" date="2015-07" db="EMBL/GenBank/DDBJ databases">
        <title>Transcriptome Assembly of Anthurium amnicola.</title>
        <authorList>
            <person name="Suzuki J."/>
        </authorList>
    </citation>
    <scope>NUCLEOTIDE SEQUENCE</scope>
</reference>
<evidence type="ECO:0000256" key="17">
    <source>
        <dbReference type="ARBA" id="ARBA00048679"/>
    </source>
</evidence>
<keyword evidence="9" id="KW-0547">Nucleotide-binding</keyword>
<dbReference type="InterPro" id="IPR001611">
    <property type="entry name" value="Leu-rich_rpt"/>
</dbReference>
<dbReference type="PANTHER" id="PTHR48053:SF105">
    <property type="entry name" value="RECEPTOR-LIKE PROTEIN KINASE"/>
    <property type="match status" value="1"/>
</dbReference>
<keyword evidence="11" id="KW-0067">ATP-binding</keyword>
<dbReference type="Pfam" id="PF23598">
    <property type="entry name" value="LRR_14"/>
    <property type="match status" value="1"/>
</dbReference>
<dbReference type="EMBL" id="GDJX01010402">
    <property type="protein sequence ID" value="JAT57534.1"/>
    <property type="molecule type" value="Transcribed_RNA"/>
</dbReference>
<dbReference type="FunFam" id="3.80.10.10:FF:000512">
    <property type="entry name" value="Leucine-rich repeat receptor-like serine/threonine-protein kinase BAM3"/>
    <property type="match status" value="1"/>
</dbReference>
<keyword evidence="15" id="KW-0325">Glycoprotein</keyword>
<evidence type="ECO:0000256" key="13">
    <source>
        <dbReference type="ARBA" id="ARBA00023136"/>
    </source>
</evidence>
<keyword evidence="14 21" id="KW-0675">Receptor</keyword>
<dbReference type="InterPro" id="IPR003591">
    <property type="entry name" value="Leu-rich_rpt_typical-subtyp"/>
</dbReference>
<evidence type="ECO:0000256" key="3">
    <source>
        <dbReference type="ARBA" id="ARBA00022527"/>
    </source>
</evidence>
<feature type="domain" description="Protein kinase" evidence="20">
    <location>
        <begin position="673"/>
        <end position="946"/>
    </location>
</feature>
<evidence type="ECO:0000256" key="2">
    <source>
        <dbReference type="ARBA" id="ARBA00012513"/>
    </source>
</evidence>
<evidence type="ECO:0000256" key="14">
    <source>
        <dbReference type="ARBA" id="ARBA00023170"/>
    </source>
</evidence>
<evidence type="ECO:0000256" key="4">
    <source>
        <dbReference type="ARBA" id="ARBA00022614"/>
    </source>
</evidence>
<feature type="transmembrane region" description="Helical" evidence="18">
    <location>
        <begin position="601"/>
        <end position="627"/>
    </location>
</feature>
<keyword evidence="3" id="KW-0723">Serine/threonine-protein kinase</keyword>
<dbReference type="GO" id="GO:0004674">
    <property type="term" value="F:protein serine/threonine kinase activity"/>
    <property type="evidence" value="ECO:0007669"/>
    <property type="project" value="UniProtKB-KW"/>
</dbReference>
<evidence type="ECO:0000256" key="18">
    <source>
        <dbReference type="SAM" id="Phobius"/>
    </source>
</evidence>
<dbReference type="PROSITE" id="PS50011">
    <property type="entry name" value="PROTEIN_KINASE_DOM"/>
    <property type="match status" value="1"/>
</dbReference>
<dbReference type="EC" id="2.7.11.1" evidence="2"/>
<evidence type="ECO:0000256" key="8">
    <source>
        <dbReference type="ARBA" id="ARBA00022737"/>
    </source>
</evidence>
<evidence type="ECO:0000256" key="10">
    <source>
        <dbReference type="ARBA" id="ARBA00022777"/>
    </source>
</evidence>
<protein>
    <recommendedName>
        <fullName evidence="2">non-specific serine/threonine protein kinase</fullName>
        <ecNumber evidence="2">2.7.11.1</ecNumber>
    </recommendedName>
</protein>
<dbReference type="SUPFAM" id="SSF56112">
    <property type="entry name" value="Protein kinase-like (PK-like)"/>
    <property type="match status" value="1"/>
</dbReference>
<dbReference type="Gene3D" id="1.10.510.10">
    <property type="entry name" value="Transferase(Phosphotransferase) domain 1"/>
    <property type="match status" value="1"/>
</dbReference>
<dbReference type="FunFam" id="3.80.10.10:FF:000095">
    <property type="entry name" value="LRR receptor-like serine/threonine-protein kinase GSO1"/>
    <property type="match status" value="1"/>
</dbReference>
<sequence>MGCCRYVRGFLLFVVPFLLSPEMSSPALVHGQNSTMASLSRALNSTLWNTSNSDPCNWKGVDCTEASPSQVTRLTLSGFRLSNSSSLPLICRVDSLQSLDLSGNSFNSIPPDFITDCGKLTGLKLLNFSGNKLSGNLPTTLSSLKNLQVLDLSFNLLKGTVDSSLEGLVQLRSLNLSFNFFNGSIPTKLGRTVALQELSLSHNFFQGSKILPEIVVYKNLSLLDLSFNSLNGSVPDSITSLSKLEVLILSSNFLTGRVPHNLSTMRNLHWFAANTNSFTGPVPQGITRHLQVLDLSFNELGGSIPPDLLSLPNLESVDLSSNLLAGPIPSNLSRRLFRLRLGQNRLNGSIPPTIGELTKLAYLELEANKLDGEVPARLGGLANLTLLNLADNNLKGVLPKELGNLSKLVVMKLQKNQINGTIPHELFGLGQLLTLNLSRNMLSGTIPPSISSLTKLSSLNLECNNLNGTIPKTIGIFRDLRELQLGNNKLSGDIPRMPESLSTALNLSNNLFSGPIPTTLSLPQLEILDLSNNKFTGEVPNFLADMNSLTLLILSYNQLSGTLPQFRHWVTVEYAENWGLVNRTTPAVSPTSPSKRRTSSALVIIVSVAAALVGSGVAAAVLVFVVSRRFYRVKDERVETGEHLPQVVEGVLLNRDRTHGSQIDFARAMEEVGNPGNVLGKSKFSTYYKAAMPGGTTYCVKKLNWSDKIFQMGNQGRFRQELEAMGRLSNSNVMAPLAYVLTADSVYLFYEHVHKCTLFDFLHNEMGDVMDWPCRYSVALGIAQGLTFLHGLNQPVLLLDLTTKSILMKSLREPKIADAELFKVIDLSRSTGSISTLAGSVGYIAPEYAYTMRVTAAGNIYSFGVVLLELLTGKPPVSKGIELAKWALSYSSRIKEWEQILDPSVCHASLAVRSQMLSVMNIALSCVSHRAEARPKTRNVLKMLFNAR</sequence>
<keyword evidence="10 21" id="KW-0418">Kinase</keyword>
<evidence type="ECO:0000256" key="12">
    <source>
        <dbReference type="ARBA" id="ARBA00022989"/>
    </source>
</evidence>
<dbReference type="Pfam" id="PF00069">
    <property type="entry name" value="Pkinase"/>
    <property type="match status" value="1"/>
</dbReference>
<gene>
    <name evidence="21" type="primary">At2g41820_1</name>
    <name evidence="21" type="ORF">g.55937</name>
</gene>
<evidence type="ECO:0000256" key="7">
    <source>
        <dbReference type="ARBA" id="ARBA00022729"/>
    </source>
</evidence>
<dbReference type="GO" id="GO:0016020">
    <property type="term" value="C:membrane"/>
    <property type="evidence" value="ECO:0007669"/>
    <property type="project" value="UniProtKB-SubCell"/>
</dbReference>
<dbReference type="InterPro" id="IPR000719">
    <property type="entry name" value="Prot_kinase_dom"/>
</dbReference>
<feature type="signal peptide" evidence="19">
    <location>
        <begin position="1"/>
        <end position="26"/>
    </location>
</feature>
<keyword evidence="12 18" id="KW-1133">Transmembrane helix</keyword>
<evidence type="ECO:0000256" key="1">
    <source>
        <dbReference type="ARBA" id="ARBA00004479"/>
    </source>
</evidence>
<evidence type="ECO:0000256" key="6">
    <source>
        <dbReference type="ARBA" id="ARBA00022692"/>
    </source>
</evidence>
<dbReference type="InterPro" id="IPR055414">
    <property type="entry name" value="LRR_R13L4/SHOC2-like"/>
</dbReference>